<dbReference type="SUPFAM" id="SSF51735">
    <property type="entry name" value="NAD(P)-binding Rossmann-fold domains"/>
    <property type="match status" value="1"/>
</dbReference>
<dbReference type="RefSeq" id="WP_135342275.1">
    <property type="nucleotide sequence ID" value="NZ_SRID01000509.1"/>
</dbReference>
<name>A0A4Z0G067_9ACTN</name>
<feature type="domain" description="Carrier" evidence="5">
    <location>
        <begin position="290"/>
        <end position="365"/>
    </location>
</feature>
<reference evidence="6 7" key="1">
    <citation type="submission" date="2019-03" db="EMBL/GenBank/DDBJ databases">
        <authorList>
            <person name="Gonzalez-Pimentel J.L."/>
        </authorList>
    </citation>
    <scope>NUCLEOTIDE SEQUENCE [LARGE SCALE GENOMIC DNA]</scope>
    <source>
        <strain evidence="6 7">JCM 31289</strain>
    </source>
</reference>
<dbReference type="CDD" id="cd08956">
    <property type="entry name" value="KR_3_FAS_SDR_x"/>
    <property type="match status" value="1"/>
</dbReference>
<dbReference type="Pfam" id="PF08659">
    <property type="entry name" value="KR"/>
    <property type="match status" value="1"/>
</dbReference>
<evidence type="ECO:0000256" key="1">
    <source>
        <dbReference type="ARBA" id="ARBA00022450"/>
    </source>
</evidence>
<dbReference type="EMBL" id="SRID01000509">
    <property type="protein sequence ID" value="TGA87273.1"/>
    <property type="molecule type" value="Genomic_DNA"/>
</dbReference>
<dbReference type="SMART" id="SM00823">
    <property type="entry name" value="PKS_PP"/>
    <property type="match status" value="1"/>
</dbReference>
<keyword evidence="2" id="KW-0597">Phosphoprotein</keyword>
<dbReference type="InterPro" id="IPR013968">
    <property type="entry name" value="PKS_KR"/>
</dbReference>
<feature type="non-terminal residue" evidence="6">
    <location>
        <position position="1"/>
    </location>
</feature>
<dbReference type="AlphaFoldDB" id="A0A4Z0G067"/>
<dbReference type="InterPro" id="IPR036736">
    <property type="entry name" value="ACP-like_sf"/>
</dbReference>
<dbReference type="InterPro" id="IPR006162">
    <property type="entry name" value="Ppantetheine_attach_site"/>
</dbReference>
<comment type="caution">
    <text evidence="6">The sequence shown here is derived from an EMBL/GenBank/DDBJ whole genome shotgun (WGS) entry which is preliminary data.</text>
</comment>
<dbReference type="InterPro" id="IPR050091">
    <property type="entry name" value="PKS_NRPS_Biosynth_Enz"/>
</dbReference>
<evidence type="ECO:0000313" key="7">
    <source>
        <dbReference type="Proteomes" id="UP000297948"/>
    </source>
</evidence>
<evidence type="ECO:0000256" key="4">
    <source>
        <dbReference type="ARBA" id="ARBA00023268"/>
    </source>
</evidence>
<dbReference type="Proteomes" id="UP000297948">
    <property type="component" value="Unassembled WGS sequence"/>
</dbReference>
<keyword evidence="7" id="KW-1185">Reference proteome</keyword>
<dbReference type="InterPro" id="IPR036291">
    <property type="entry name" value="NAD(P)-bd_dom_sf"/>
</dbReference>
<evidence type="ECO:0000256" key="3">
    <source>
        <dbReference type="ARBA" id="ARBA00022679"/>
    </source>
</evidence>
<dbReference type="SMART" id="SM00822">
    <property type="entry name" value="PKS_KR"/>
    <property type="match status" value="1"/>
</dbReference>
<dbReference type="InterPro" id="IPR057326">
    <property type="entry name" value="KR_dom"/>
</dbReference>
<dbReference type="Gene3D" id="3.40.50.720">
    <property type="entry name" value="NAD(P)-binding Rossmann-like Domain"/>
    <property type="match status" value="1"/>
</dbReference>
<evidence type="ECO:0000256" key="2">
    <source>
        <dbReference type="ARBA" id="ARBA00022553"/>
    </source>
</evidence>
<dbReference type="PROSITE" id="PS00012">
    <property type="entry name" value="PHOSPHOPANTETHEINE"/>
    <property type="match status" value="1"/>
</dbReference>
<dbReference type="Gene3D" id="1.10.1200.10">
    <property type="entry name" value="ACP-like"/>
    <property type="match status" value="1"/>
</dbReference>
<gene>
    <name evidence="6" type="ORF">E4099_30095</name>
</gene>
<dbReference type="OrthoDB" id="9778690at2"/>
<dbReference type="GO" id="GO:0006633">
    <property type="term" value="P:fatty acid biosynthetic process"/>
    <property type="evidence" value="ECO:0007669"/>
    <property type="project" value="TreeGrafter"/>
</dbReference>
<keyword evidence="3" id="KW-0808">Transferase</keyword>
<dbReference type="PROSITE" id="PS50075">
    <property type="entry name" value="CARRIER"/>
    <property type="match status" value="1"/>
</dbReference>
<sequence length="451" mass="47137">PTLDPNGTILITGGTGTLGALTAEHLTRHHGIRHLLLLSRQGPNAPGAQQLTQKLQQLGATVHITATDTTDLNQLTHAINTINPQHPLTGIIHTAGTLHDATLTTQTPHHLTHTWHPKATTATNLHHATKHLPLTLFTIYSSAAATLGSPGQTNYAAANAYCDALITHRHHNGLPGTSIAWGLWADTSTMTSQLAQSDLARMGRTGFTALRSEQGLALFDAACGYGDAHLLAADIDLRALADQAEHTLPAALRALATQADGPARRTVGPDQHPGGLVRRLAGLSPAEQRQLLLTLVRTHAASVLGHADAESVRAEAPFSDLGFDSLTAVELRNRLGMATGLRLPAAMVFDFPTAQALADHLHGRLADDAAAPAASGGVDPVLGELARLETTLSALALPGDEAEAVTARLEGLLAKWKAACAPPADGSPADRLELATADQVLAFIDNELGTS</sequence>
<dbReference type="GO" id="GO:0004312">
    <property type="term" value="F:fatty acid synthase activity"/>
    <property type="evidence" value="ECO:0007669"/>
    <property type="project" value="TreeGrafter"/>
</dbReference>
<dbReference type="SUPFAM" id="SSF47336">
    <property type="entry name" value="ACP-like"/>
    <property type="match status" value="1"/>
</dbReference>
<accession>A0A4Z0G067</accession>
<evidence type="ECO:0000313" key="6">
    <source>
        <dbReference type="EMBL" id="TGA87273.1"/>
    </source>
</evidence>
<dbReference type="GO" id="GO:0017000">
    <property type="term" value="P:antibiotic biosynthetic process"/>
    <property type="evidence" value="ECO:0007669"/>
    <property type="project" value="UniProtKB-ARBA"/>
</dbReference>
<dbReference type="PANTHER" id="PTHR43775">
    <property type="entry name" value="FATTY ACID SYNTHASE"/>
    <property type="match status" value="1"/>
</dbReference>
<proteinExistence type="predicted"/>
<evidence type="ECO:0000259" key="5">
    <source>
        <dbReference type="PROSITE" id="PS50075"/>
    </source>
</evidence>
<dbReference type="InterPro" id="IPR009081">
    <property type="entry name" value="PP-bd_ACP"/>
</dbReference>
<organism evidence="6 7">
    <name type="scientific">Streptomyces palmae</name>
    <dbReference type="NCBI Taxonomy" id="1701085"/>
    <lineage>
        <taxon>Bacteria</taxon>
        <taxon>Bacillati</taxon>
        <taxon>Actinomycetota</taxon>
        <taxon>Actinomycetes</taxon>
        <taxon>Kitasatosporales</taxon>
        <taxon>Streptomycetaceae</taxon>
        <taxon>Streptomyces</taxon>
    </lineage>
</organism>
<dbReference type="Pfam" id="PF00550">
    <property type="entry name" value="PP-binding"/>
    <property type="match status" value="1"/>
</dbReference>
<keyword evidence="1" id="KW-0596">Phosphopantetheine</keyword>
<protein>
    <submittedName>
        <fullName evidence="6">SDR family NAD(P)-dependent oxidoreductase</fullName>
    </submittedName>
</protein>
<dbReference type="GO" id="GO:0031177">
    <property type="term" value="F:phosphopantetheine binding"/>
    <property type="evidence" value="ECO:0007669"/>
    <property type="project" value="InterPro"/>
</dbReference>
<dbReference type="PANTHER" id="PTHR43775:SF51">
    <property type="entry name" value="INACTIVE PHENOLPHTHIOCEROL SYNTHESIS POLYKETIDE SYNTHASE TYPE I PKS1-RELATED"/>
    <property type="match status" value="1"/>
</dbReference>
<keyword evidence="4" id="KW-0511">Multifunctional enzyme</keyword>
<dbReference type="FunFam" id="1.10.1200.10:FF:000007">
    <property type="entry name" value="Probable polyketide synthase pks17"/>
    <property type="match status" value="1"/>
</dbReference>
<dbReference type="SMART" id="SM01294">
    <property type="entry name" value="PKS_PP_betabranch"/>
    <property type="match status" value="1"/>
</dbReference>
<dbReference type="InterPro" id="IPR020806">
    <property type="entry name" value="PKS_PP-bd"/>
</dbReference>